<dbReference type="Pfam" id="PF13814">
    <property type="entry name" value="Replic_Relax"/>
    <property type="match status" value="1"/>
</dbReference>
<organism evidence="1">
    <name type="scientific">Bacillus thuringiensis subsp. israelensis</name>
    <dbReference type="NCBI Taxonomy" id="1430"/>
    <lineage>
        <taxon>Bacteria</taxon>
        <taxon>Bacillati</taxon>
        <taxon>Bacillota</taxon>
        <taxon>Bacilli</taxon>
        <taxon>Bacillales</taxon>
        <taxon>Bacillaceae</taxon>
        <taxon>Bacillus</taxon>
        <taxon>Bacillus cereus group</taxon>
    </lineage>
</organism>
<accession>A0A160LKK7</accession>
<gene>
    <name evidence="1" type="ORF">ATN07_34415</name>
</gene>
<reference evidence="1" key="1">
    <citation type="journal article" date="2017" name="Res. Microbiol.">
        <title>Comparative genomics of extrachromosomal elements in Bacillus thuringiensis subsp. israelensis.</title>
        <authorList>
            <person name="Bolotin A."/>
            <person name="Gillis A."/>
            <person name="Sanchis V."/>
            <person name="Nielsen-LeRoux C."/>
            <person name="Mahillon J."/>
            <person name="Lereclus D."/>
            <person name="Sorokin A."/>
        </authorList>
    </citation>
    <scope>NUCLEOTIDE SEQUENCE</scope>
    <source>
        <strain evidence="1">AM65-52</strain>
        <plasmid evidence="1">pAM65-52-5-100K</plasmid>
    </source>
</reference>
<evidence type="ECO:0008006" key="2">
    <source>
        <dbReference type="Google" id="ProtNLM"/>
    </source>
</evidence>
<dbReference type="AlphaFoldDB" id="A0A160LKK7"/>
<sequence>MCSMLLLEEDQNLLMDIHNHIYVDMEYITEKVYPNHKKKSVYYRLNRLVQEKYLKNELLPIPVSRNQVRKSGRPQNVYTLAAKGVETVCGLRGSVHWKSSWSQRSASFVYHSLMLAKIECAMTLISKREERLELKEWINEPRATFQYAKGKNRVIRPDGVAVIGLKEAIDKNIGVFMEMERSYGSKEVLEKKIIRYNDFMTQEGKKADYRTHAGMGYEIPIWRLVFVAGSESREKELIRYLKGVSSPEIPVYITLFQDILQDPFGNIYRNIQNPNEKVRF</sequence>
<name>A0A160LKK7_BACTI</name>
<dbReference type="EMBL" id="CP013280">
    <property type="protein sequence ID" value="AND28800.1"/>
    <property type="molecule type" value="Genomic_DNA"/>
</dbReference>
<protein>
    <recommendedName>
        <fullName evidence="2">Replication-relaxation family protein</fullName>
    </recommendedName>
</protein>
<geneLocation type="plasmid" evidence="1">
    <name>pAM65-52-5-100K</name>
</geneLocation>
<dbReference type="InterPro" id="IPR025855">
    <property type="entry name" value="Replic_Relax"/>
</dbReference>
<keyword evidence="1" id="KW-0614">Plasmid</keyword>
<proteinExistence type="predicted"/>
<dbReference type="RefSeq" id="WP_000337181.1">
    <property type="nucleotide sequence ID" value="NZ_CP013280.1"/>
</dbReference>
<evidence type="ECO:0000313" key="1">
    <source>
        <dbReference type="EMBL" id="AND28800.1"/>
    </source>
</evidence>